<evidence type="ECO:0000313" key="3">
    <source>
        <dbReference type="Proteomes" id="UP000182840"/>
    </source>
</evidence>
<keyword evidence="3" id="KW-1185">Reference proteome</keyword>
<evidence type="ECO:0000313" key="2">
    <source>
        <dbReference type="EMBL" id="APH71922.1"/>
    </source>
</evidence>
<dbReference type="PIRSF" id="PIRSF010256">
    <property type="entry name" value="CoxE_vWa"/>
    <property type="match status" value="1"/>
</dbReference>
<dbReference type="Proteomes" id="UP000182840">
    <property type="component" value="Chromosome"/>
</dbReference>
<sequence length="375" mass="40602">MSQLAPAADHLLGFARLLRSAGFAVAPEQSIALLRGVTLLGPRSMEDIRQAALATLAPQPDRRGDFDALFRAWFWGDAELAAEGDSDDETRVKDGNAAPEQEAEEPRSEKGGALSSGAERLGARRFAGRGSTLAAFGRALPTALPVRRSLRSVRTRSRGEPDLRRSLRAIARTDGDIPKPPKRRRPLVQRKLLLLIDISGSMKQHTADHLDLAHTIVRHAERAEIFTIGTRLTRITPSLKAADRDAALARAAGFVEDWDGGTRIGPALAAFLAIPRFAAFARGASVVLLTDGLERGGHAEMEIALRRLSTRAHRLSLCTPLAADPRFRPETAALRAVLPFLDDLVDGSSLEALTRFILSLARPAPAAETIWRKAS</sequence>
<dbReference type="CDD" id="cd00198">
    <property type="entry name" value="vWFA"/>
    <property type="match status" value="1"/>
</dbReference>
<dbReference type="InterPro" id="IPR008912">
    <property type="entry name" value="Uncharacterised_CoxE"/>
</dbReference>
<evidence type="ECO:0000256" key="1">
    <source>
        <dbReference type="SAM" id="MobiDB-lite"/>
    </source>
</evidence>
<dbReference type="PANTHER" id="PTHR39338:SF6">
    <property type="entry name" value="BLL5662 PROTEIN"/>
    <property type="match status" value="1"/>
</dbReference>
<name>A0A1L3SRJ7_9HYPH</name>
<dbReference type="AlphaFoldDB" id="A0A1L3SRJ7"/>
<accession>A0A1L3SRJ7</accession>
<gene>
    <name evidence="2" type="ORF">BSQ44_11540</name>
</gene>
<reference evidence="3" key="1">
    <citation type="submission" date="2016-11" db="EMBL/GenBank/DDBJ databases">
        <title>Mesorhizobium oceanicum sp. nov., isolated from deep seawater in South China Sea.</title>
        <authorList>
            <person name="Fu G.-Y."/>
        </authorList>
    </citation>
    <scope>NUCLEOTIDE SEQUENCE [LARGE SCALE GENOMIC DNA]</scope>
    <source>
        <strain evidence="3">B7</strain>
    </source>
</reference>
<organism evidence="2 3">
    <name type="scientific">Aquibium oceanicum</name>
    <dbReference type="NCBI Taxonomy" id="1670800"/>
    <lineage>
        <taxon>Bacteria</taxon>
        <taxon>Pseudomonadati</taxon>
        <taxon>Pseudomonadota</taxon>
        <taxon>Alphaproteobacteria</taxon>
        <taxon>Hyphomicrobiales</taxon>
        <taxon>Phyllobacteriaceae</taxon>
        <taxon>Aquibium</taxon>
    </lineage>
</organism>
<dbReference type="EMBL" id="CP018171">
    <property type="protein sequence ID" value="APH71922.1"/>
    <property type="molecule type" value="Genomic_DNA"/>
</dbReference>
<dbReference type="KEGG" id="meso:BSQ44_11540"/>
<dbReference type="PANTHER" id="PTHR39338">
    <property type="entry name" value="BLL5662 PROTEIN-RELATED"/>
    <property type="match status" value="1"/>
</dbReference>
<dbReference type="STRING" id="1670800.BSQ44_11540"/>
<protein>
    <submittedName>
        <fullName evidence="2">VWA containing CoxE family protein</fullName>
    </submittedName>
</protein>
<dbReference type="Pfam" id="PF05762">
    <property type="entry name" value="VWA_CoxE"/>
    <property type="match status" value="1"/>
</dbReference>
<dbReference type="Gene3D" id="3.40.50.410">
    <property type="entry name" value="von Willebrand factor, type A domain"/>
    <property type="match status" value="1"/>
</dbReference>
<dbReference type="InterPro" id="IPR011195">
    <property type="entry name" value="UCP010256"/>
</dbReference>
<proteinExistence type="predicted"/>
<feature type="region of interest" description="Disordered" evidence="1">
    <location>
        <begin position="84"/>
        <end position="116"/>
    </location>
</feature>
<dbReference type="RefSeq" id="WP_072604191.1">
    <property type="nucleotide sequence ID" value="NZ_CP018171.1"/>
</dbReference>
<dbReference type="InterPro" id="IPR036465">
    <property type="entry name" value="vWFA_dom_sf"/>
</dbReference>
<dbReference type="SUPFAM" id="SSF53300">
    <property type="entry name" value="vWA-like"/>
    <property type="match status" value="1"/>
</dbReference>